<proteinExistence type="predicted"/>
<evidence type="ECO:0008006" key="4">
    <source>
        <dbReference type="Google" id="ProtNLM"/>
    </source>
</evidence>
<protein>
    <recommendedName>
        <fullName evidence="4">Erythromycin esterase family protein</fullName>
    </recommendedName>
</protein>
<dbReference type="Gene3D" id="3.30.1870.10">
    <property type="entry name" value="EreA-like, domain 2"/>
    <property type="match status" value="1"/>
</dbReference>
<dbReference type="CDD" id="cd14728">
    <property type="entry name" value="Ere-like"/>
    <property type="match status" value="1"/>
</dbReference>
<keyword evidence="1" id="KW-0732">Signal</keyword>
<dbReference type="InterPro" id="IPR052036">
    <property type="entry name" value="Hydrolase/PRTase-associated"/>
</dbReference>
<gene>
    <name evidence="2" type="ORF">PAECIP111891_03900</name>
</gene>
<evidence type="ECO:0000313" key="2">
    <source>
        <dbReference type="EMBL" id="CAH1213050.1"/>
    </source>
</evidence>
<feature type="signal peptide" evidence="1">
    <location>
        <begin position="1"/>
        <end position="23"/>
    </location>
</feature>
<dbReference type="RefSeq" id="WP_236289738.1">
    <property type="nucleotide sequence ID" value="NZ_CAKMMW010000012.1"/>
</dbReference>
<feature type="chain" id="PRO_5047007075" description="Erythromycin esterase family protein" evidence="1">
    <location>
        <begin position="24"/>
        <end position="456"/>
    </location>
</feature>
<dbReference type="InterPro" id="IPR007815">
    <property type="entry name" value="Emycin_Estase"/>
</dbReference>
<dbReference type="EMBL" id="CAKMMW010000012">
    <property type="protein sequence ID" value="CAH1213050.1"/>
    <property type="molecule type" value="Genomic_DNA"/>
</dbReference>
<name>A0ABM9CHR4_9BACL</name>
<keyword evidence="3" id="KW-1185">Reference proteome</keyword>
<comment type="caution">
    <text evidence="2">The sequence shown here is derived from an EMBL/GenBank/DDBJ whole genome shotgun (WGS) entry which is preliminary data.</text>
</comment>
<dbReference type="SUPFAM" id="SSF159501">
    <property type="entry name" value="EreA/ChaN-like"/>
    <property type="match status" value="1"/>
</dbReference>
<dbReference type="PANTHER" id="PTHR31299">
    <property type="entry name" value="ESTERASE, PUTATIVE (AFU_ORTHOLOGUE AFUA_1G05850)-RELATED"/>
    <property type="match status" value="1"/>
</dbReference>
<dbReference type="PROSITE" id="PS51257">
    <property type="entry name" value="PROKAR_LIPOPROTEIN"/>
    <property type="match status" value="1"/>
</dbReference>
<dbReference type="Gene3D" id="1.20.1440.30">
    <property type="entry name" value="Biosynthetic Protein domain"/>
    <property type="match status" value="1"/>
</dbReference>
<sequence length="456" mass="51513">MNKRRKMIYGGVTVMLSAAILTAGCSTKPAEKSDQIGTTQPVETAQISQNSIAKSLESQAKQLKTLDPKQPLDDLKPLKDMIGNANYVGLGEATHGSSEIFMMKHRIVKYLVTELGFTNFGIEEDWGNGLKLNEYIQTGKGDPREFLKLLYPTDEIVAMVEWMREYNSDPVNKKKIQFVGLDLKMLDQSVFDKVINYVKEHHPELLPEVEQSYKELSSVAGNLQEYMKQTTEVKEKHMANAQKVVKLLEDKTKSNKETDSHELTWVKGTATVIENFTKMVIPADYPSLVKLHDQYLAEHAIWAQEKLGGKTMVWGHNIHIAKGVITEKMYPKVAGEFLKERVGNQYVAIGSTTTEGKFTAFISLSENKIGADTIQMNKNSSNHMFGQVHYDQFLLDLRKLNGAAQQWVKEKQPFLDGGAQIIPNTPQYDDDVSLQEQFDIMVHIQKTTPSHIKCNR</sequence>
<evidence type="ECO:0000313" key="3">
    <source>
        <dbReference type="Proteomes" id="UP000838821"/>
    </source>
</evidence>
<dbReference type="Gene3D" id="3.40.1660.10">
    <property type="entry name" value="EreA-like (biosynthetic domain)"/>
    <property type="match status" value="1"/>
</dbReference>
<dbReference type="Proteomes" id="UP000838821">
    <property type="component" value="Unassembled WGS sequence"/>
</dbReference>
<dbReference type="InterPro" id="IPR014622">
    <property type="entry name" value="UCP036794_erythomycin"/>
</dbReference>
<reference evidence="2" key="1">
    <citation type="submission" date="2022-01" db="EMBL/GenBank/DDBJ databases">
        <authorList>
            <person name="Criscuolo A."/>
        </authorList>
    </citation>
    <scope>NUCLEOTIDE SEQUENCE</scope>
    <source>
        <strain evidence="2">CIP111891</strain>
    </source>
</reference>
<organism evidence="2 3">
    <name type="scientific">Paenibacillus allorhizoplanae</name>
    <dbReference type="NCBI Taxonomy" id="2905648"/>
    <lineage>
        <taxon>Bacteria</taxon>
        <taxon>Bacillati</taxon>
        <taxon>Bacillota</taxon>
        <taxon>Bacilli</taxon>
        <taxon>Bacillales</taxon>
        <taxon>Paenibacillaceae</taxon>
        <taxon>Paenibacillus</taxon>
    </lineage>
</organism>
<accession>A0ABM9CHR4</accession>
<dbReference type="Pfam" id="PF05139">
    <property type="entry name" value="Erythro_esteras"/>
    <property type="match status" value="1"/>
</dbReference>
<evidence type="ECO:0000256" key="1">
    <source>
        <dbReference type="SAM" id="SignalP"/>
    </source>
</evidence>
<dbReference type="PIRSF" id="PIRSF036794">
    <property type="entry name" value="UCP_erythr_ester"/>
    <property type="match status" value="1"/>
</dbReference>
<dbReference type="PANTHER" id="PTHR31299:SF0">
    <property type="entry name" value="ESTERASE, PUTATIVE (AFU_ORTHOLOGUE AFUA_1G05850)-RELATED"/>
    <property type="match status" value="1"/>
</dbReference>